<organism evidence="1">
    <name type="scientific">Anguilla anguilla</name>
    <name type="common">European freshwater eel</name>
    <name type="synonym">Muraena anguilla</name>
    <dbReference type="NCBI Taxonomy" id="7936"/>
    <lineage>
        <taxon>Eukaryota</taxon>
        <taxon>Metazoa</taxon>
        <taxon>Chordata</taxon>
        <taxon>Craniata</taxon>
        <taxon>Vertebrata</taxon>
        <taxon>Euteleostomi</taxon>
        <taxon>Actinopterygii</taxon>
        <taxon>Neopterygii</taxon>
        <taxon>Teleostei</taxon>
        <taxon>Anguilliformes</taxon>
        <taxon>Anguillidae</taxon>
        <taxon>Anguilla</taxon>
    </lineage>
</organism>
<reference evidence="1" key="2">
    <citation type="journal article" date="2015" name="Fish Shellfish Immunol.">
        <title>Early steps in the European eel (Anguilla anguilla)-Vibrio vulnificus interaction in the gills: Role of the RtxA13 toxin.</title>
        <authorList>
            <person name="Callol A."/>
            <person name="Pajuelo D."/>
            <person name="Ebbesson L."/>
            <person name="Teles M."/>
            <person name="MacKenzie S."/>
            <person name="Amaro C."/>
        </authorList>
    </citation>
    <scope>NUCLEOTIDE SEQUENCE</scope>
</reference>
<name>A0A0E9WJ40_ANGAN</name>
<reference evidence="1" key="1">
    <citation type="submission" date="2014-11" db="EMBL/GenBank/DDBJ databases">
        <authorList>
            <person name="Amaro Gonzalez C."/>
        </authorList>
    </citation>
    <scope>NUCLEOTIDE SEQUENCE</scope>
</reference>
<evidence type="ECO:0000313" key="1">
    <source>
        <dbReference type="EMBL" id="JAH90291.1"/>
    </source>
</evidence>
<dbReference type="AlphaFoldDB" id="A0A0E9WJ40"/>
<dbReference type="EMBL" id="GBXM01018286">
    <property type="protein sequence ID" value="JAH90291.1"/>
    <property type="molecule type" value="Transcribed_RNA"/>
</dbReference>
<proteinExistence type="predicted"/>
<sequence>MSSHFFPDFLIPPPVRGPFPAAFAFIASNCFCSSFCFCLKATSSSSISFDCFLGCFKGFFFPPSLPDMSAITSANALPLIPSSALLGPNDSNRKKDVHYMPEYNLTVILEERS</sequence>
<accession>A0A0E9WJ40</accession>
<protein>
    <submittedName>
        <fullName evidence="1">Uncharacterized protein</fullName>
    </submittedName>
</protein>